<organism evidence="2 3">
    <name type="scientific">Teichococcus aerophilus</name>
    <dbReference type="NCBI Taxonomy" id="1224513"/>
    <lineage>
        <taxon>Bacteria</taxon>
        <taxon>Pseudomonadati</taxon>
        <taxon>Pseudomonadota</taxon>
        <taxon>Alphaproteobacteria</taxon>
        <taxon>Acetobacterales</taxon>
        <taxon>Roseomonadaceae</taxon>
        <taxon>Roseomonas</taxon>
    </lineage>
</organism>
<gene>
    <name evidence="2" type="ORF">IBL26_00055</name>
</gene>
<dbReference type="RefSeq" id="WP_187782394.1">
    <property type="nucleotide sequence ID" value="NZ_JACTVA010000001.1"/>
</dbReference>
<dbReference type="CDD" id="cd05233">
    <property type="entry name" value="SDR_c"/>
    <property type="match status" value="1"/>
</dbReference>
<dbReference type="InterPro" id="IPR002347">
    <property type="entry name" value="SDR_fam"/>
</dbReference>
<dbReference type="EMBL" id="JACTVA010000001">
    <property type="protein sequence ID" value="MBC9205208.1"/>
    <property type="molecule type" value="Genomic_DNA"/>
</dbReference>
<accession>A0ABR7RFK4</accession>
<dbReference type="PANTHER" id="PTHR42760">
    <property type="entry name" value="SHORT-CHAIN DEHYDROGENASES/REDUCTASES FAMILY MEMBER"/>
    <property type="match status" value="1"/>
</dbReference>
<protein>
    <submittedName>
        <fullName evidence="2">SDR family oxidoreductase</fullName>
    </submittedName>
</protein>
<dbReference type="PRINTS" id="PR00081">
    <property type="entry name" value="GDHRDH"/>
</dbReference>
<dbReference type="NCBIfam" id="NF009466">
    <property type="entry name" value="PRK12826.1-2"/>
    <property type="match status" value="1"/>
</dbReference>
<dbReference type="PRINTS" id="PR00080">
    <property type="entry name" value="SDRFAMILY"/>
</dbReference>
<evidence type="ECO:0000313" key="3">
    <source>
        <dbReference type="Proteomes" id="UP000626026"/>
    </source>
</evidence>
<dbReference type="Proteomes" id="UP000626026">
    <property type="component" value="Unassembled WGS sequence"/>
</dbReference>
<name>A0ABR7RFK4_9PROT</name>
<reference evidence="2 3" key="1">
    <citation type="journal article" date="2013" name="Int. J. Syst. Evol. Microbiol.">
        <title>Roseomonas aerophila sp. nov., isolated from air.</title>
        <authorList>
            <person name="Kim S.J."/>
            <person name="Weon H.Y."/>
            <person name="Ahn J.H."/>
            <person name="Hong S.B."/>
            <person name="Seok S.J."/>
            <person name="Whang K.S."/>
            <person name="Kwon S.W."/>
        </authorList>
    </citation>
    <scope>NUCLEOTIDE SEQUENCE [LARGE SCALE GENOMIC DNA]</scope>
    <source>
        <strain evidence="2 3">NBRC 108923</strain>
    </source>
</reference>
<comment type="caution">
    <text evidence="2">The sequence shown here is derived from an EMBL/GenBank/DDBJ whole genome shotgun (WGS) entry which is preliminary data.</text>
</comment>
<dbReference type="SUPFAM" id="SSF51735">
    <property type="entry name" value="NAD(P)-binding Rossmann-fold domains"/>
    <property type="match status" value="1"/>
</dbReference>
<evidence type="ECO:0000313" key="2">
    <source>
        <dbReference type="EMBL" id="MBC9205208.1"/>
    </source>
</evidence>
<sequence length="252" mass="25180">MALAGEGRAVLVTGAARGVGQAIAARLLHDGYKVALCDVTPGAAAETARSLGAAAAGFDVDVGDEASVAALFQAVSAWAGGRLYGVVNNAGIAPAAPPLVESMGLDHWSLVLRVNLNGPFLVSRAAIPLLKAQGGGRIVNIASRAARTHSPTVGGAYAASKAGLVGFSRSLAGELGPEGITVNVIAPARIATPMTRGAADTEARDQRTIDATPMRRVGQPEDIAGSVAFLLSADAGFVTGAILDVTGGSFMA</sequence>
<evidence type="ECO:0000256" key="1">
    <source>
        <dbReference type="ARBA" id="ARBA00006484"/>
    </source>
</evidence>
<dbReference type="PANTHER" id="PTHR42760:SF40">
    <property type="entry name" value="3-OXOACYL-[ACYL-CARRIER-PROTEIN] REDUCTASE, CHLOROPLASTIC"/>
    <property type="match status" value="1"/>
</dbReference>
<dbReference type="Pfam" id="PF13561">
    <property type="entry name" value="adh_short_C2"/>
    <property type="match status" value="1"/>
</dbReference>
<comment type="similarity">
    <text evidence="1">Belongs to the short-chain dehydrogenases/reductases (SDR) family.</text>
</comment>
<dbReference type="Gene3D" id="3.40.50.720">
    <property type="entry name" value="NAD(P)-binding Rossmann-like Domain"/>
    <property type="match status" value="1"/>
</dbReference>
<proteinExistence type="inferred from homology"/>
<keyword evidence="3" id="KW-1185">Reference proteome</keyword>
<dbReference type="InterPro" id="IPR036291">
    <property type="entry name" value="NAD(P)-bd_dom_sf"/>
</dbReference>